<reference evidence="8" key="1">
    <citation type="submission" date="2018-06" db="EMBL/GenBank/DDBJ databases">
        <title>Complete genome of Pseudomonas insecticola strain QZS01.</title>
        <authorList>
            <person name="Wang J."/>
            <person name="Su Q."/>
        </authorList>
    </citation>
    <scope>NUCLEOTIDE SEQUENCE [LARGE SCALE GENOMIC DNA]</scope>
    <source>
        <strain evidence="8">QZS01</strain>
    </source>
</reference>
<dbReference type="PRINTS" id="PR00775">
    <property type="entry name" value="HEATSHOCK90"/>
</dbReference>
<feature type="binding site" evidence="5">
    <location>
        <position position="322"/>
    </location>
    <ligand>
        <name>ATP</name>
        <dbReference type="ChEBI" id="CHEBI:30616"/>
    </ligand>
</feature>
<sequence length="612" mass="68849">MSKVTTIESKVCVAGVDLNGLMQVLSKHLYSTPMVALRELVQNAHDSIVRRRIEQPSWLDKGRITVIGDRQNKQVRIIDTGAGLTEYEIHTFLATVGVGYTRQLRQKDDETGLIGMFGLGFLSAFVLAKQVTLITTSYQSTGQTWCYRSANAEQYTVTESEPRHVVGTEIILDLKDEFLFLSTQESLNKILGRYCILLNEPIYINDAKEAINPESPPWRKKREDVVVHPLQEQRQCLSFAARFEQNFEPICTFPVIPDEQTDVIGMLWVQDGATYGTSDNRNLSIFLRGMLLDDDARDLLPSWAGFIGGVIESNRLIPTASREDLQKDANYYAVQHALNESLINGLATIAAKQPEVWRRILKRHNEALLGASLCDERLFQLLMDTIKIPTSQGDLTAQALVSSHTIHVMLGSHGGFEDTLFRALQVPVALGDRYAVVPFLRRYTLAKKYKLIELGTEKGNQHLFSLADLPANDMEWLTKVLADGEDIVIARFMPIELPFVVVIDREAELKKRLEEDETDKKISQAALRLARQFTAQITKTSMVKLYINLNNQAIIELLQAFHASNPQVEGAVKLLKSLKIIMSGRDNQNQALNLNQALIDFTQAVQIILKLS</sequence>
<organism evidence="7 8">
    <name type="scientific">Entomomonas moraniae</name>
    <dbReference type="NCBI Taxonomy" id="2213226"/>
    <lineage>
        <taxon>Bacteria</taxon>
        <taxon>Pseudomonadati</taxon>
        <taxon>Pseudomonadota</taxon>
        <taxon>Gammaproteobacteria</taxon>
        <taxon>Pseudomonadales</taxon>
        <taxon>Pseudomonadaceae</taxon>
        <taxon>Entomomonas</taxon>
    </lineage>
</organism>
<keyword evidence="8" id="KW-1185">Reference proteome</keyword>
<dbReference type="InterPro" id="IPR036890">
    <property type="entry name" value="HATPase_C_sf"/>
</dbReference>
<dbReference type="GO" id="GO:0051082">
    <property type="term" value="F:unfolded protein binding"/>
    <property type="evidence" value="ECO:0007669"/>
    <property type="project" value="InterPro"/>
</dbReference>
<dbReference type="GO" id="GO:0140662">
    <property type="term" value="F:ATP-dependent protein folding chaperone"/>
    <property type="evidence" value="ECO:0007669"/>
    <property type="project" value="InterPro"/>
</dbReference>
<dbReference type="InterPro" id="IPR020575">
    <property type="entry name" value="Hsp90_N"/>
</dbReference>
<dbReference type="PIRSF" id="PIRSF002583">
    <property type="entry name" value="Hsp90"/>
    <property type="match status" value="1"/>
</dbReference>
<evidence type="ECO:0000256" key="2">
    <source>
        <dbReference type="ARBA" id="ARBA00022741"/>
    </source>
</evidence>
<feature type="binding site" evidence="5">
    <location>
        <position position="168"/>
    </location>
    <ligand>
        <name>ATP</name>
        <dbReference type="ChEBI" id="CHEBI:30616"/>
    </ligand>
</feature>
<dbReference type="EMBL" id="CP029822">
    <property type="protein sequence ID" value="AZS51457.1"/>
    <property type="molecule type" value="Genomic_DNA"/>
</dbReference>
<dbReference type="AlphaFoldDB" id="A0A3Q9JK43"/>
<feature type="binding site" evidence="5">
    <location>
        <position position="39"/>
    </location>
    <ligand>
        <name>ATP</name>
        <dbReference type="ChEBI" id="CHEBI:30616"/>
    </ligand>
</feature>
<keyword evidence="6" id="KW-0812">Transmembrane</keyword>
<feature type="transmembrane region" description="Helical" evidence="6">
    <location>
        <begin position="111"/>
        <end position="128"/>
    </location>
</feature>
<evidence type="ECO:0000256" key="4">
    <source>
        <dbReference type="ARBA" id="ARBA00023186"/>
    </source>
</evidence>
<evidence type="ECO:0000256" key="5">
    <source>
        <dbReference type="PIRSR" id="PIRSR002583-1"/>
    </source>
</evidence>
<keyword evidence="2 5" id="KW-0547">Nucleotide-binding</keyword>
<dbReference type="SUPFAM" id="SSF54211">
    <property type="entry name" value="Ribosomal protein S5 domain 2-like"/>
    <property type="match status" value="1"/>
</dbReference>
<feature type="binding site" evidence="5">
    <location>
        <position position="43"/>
    </location>
    <ligand>
        <name>ATP</name>
        <dbReference type="ChEBI" id="CHEBI:30616"/>
    </ligand>
</feature>
<dbReference type="Gene3D" id="3.30.230.80">
    <property type="match status" value="1"/>
</dbReference>
<gene>
    <name evidence="7" type="ORF">DM558_12060</name>
</gene>
<dbReference type="Pfam" id="PF00183">
    <property type="entry name" value="HSP90"/>
    <property type="match status" value="1"/>
</dbReference>
<dbReference type="RefSeq" id="WP_127164210.1">
    <property type="nucleotide sequence ID" value="NZ_CP029822.1"/>
</dbReference>
<protein>
    <submittedName>
        <fullName evidence="7">Molecular chaperone HtpG</fullName>
    </submittedName>
</protein>
<keyword evidence="6" id="KW-1133">Transmembrane helix</keyword>
<evidence type="ECO:0000313" key="8">
    <source>
        <dbReference type="Proteomes" id="UP000273143"/>
    </source>
</evidence>
<dbReference type="GO" id="GO:0016887">
    <property type="term" value="F:ATP hydrolysis activity"/>
    <property type="evidence" value="ECO:0007669"/>
    <property type="project" value="InterPro"/>
</dbReference>
<dbReference type="Proteomes" id="UP000273143">
    <property type="component" value="Chromosome"/>
</dbReference>
<dbReference type="KEGG" id="emo:DM558_12060"/>
<comment type="similarity">
    <text evidence="1">Belongs to the heat shock protein 90 family.</text>
</comment>
<evidence type="ECO:0000256" key="3">
    <source>
        <dbReference type="ARBA" id="ARBA00022840"/>
    </source>
</evidence>
<keyword evidence="3 5" id="KW-0067">ATP-binding</keyword>
<keyword evidence="4" id="KW-0143">Chaperone</keyword>
<evidence type="ECO:0000256" key="6">
    <source>
        <dbReference type="SAM" id="Phobius"/>
    </source>
</evidence>
<name>A0A3Q9JK43_9GAMM</name>
<dbReference type="InterPro" id="IPR020568">
    <property type="entry name" value="Ribosomal_Su5_D2-typ_SF"/>
</dbReference>
<proteinExistence type="inferred from homology"/>
<dbReference type="PANTHER" id="PTHR11528">
    <property type="entry name" value="HEAT SHOCK PROTEIN 90 FAMILY MEMBER"/>
    <property type="match status" value="1"/>
</dbReference>
<dbReference type="Gene3D" id="3.30.565.10">
    <property type="entry name" value="Histidine kinase-like ATPase, C-terminal domain"/>
    <property type="match status" value="1"/>
</dbReference>
<keyword evidence="6" id="KW-0472">Membrane</keyword>
<dbReference type="Pfam" id="PF13589">
    <property type="entry name" value="HATPase_c_3"/>
    <property type="match status" value="1"/>
</dbReference>
<dbReference type="GO" id="GO:0005524">
    <property type="term" value="F:ATP binding"/>
    <property type="evidence" value="ECO:0007669"/>
    <property type="project" value="UniProtKB-KW"/>
</dbReference>
<evidence type="ECO:0000256" key="1">
    <source>
        <dbReference type="ARBA" id="ARBA00008239"/>
    </source>
</evidence>
<feature type="binding site" evidence="5">
    <location>
        <position position="79"/>
    </location>
    <ligand>
        <name>ATP</name>
        <dbReference type="ChEBI" id="CHEBI:30616"/>
    </ligand>
</feature>
<evidence type="ECO:0000313" key="7">
    <source>
        <dbReference type="EMBL" id="AZS51457.1"/>
    </source>
</evidence>
<dbReference type="SUPFAM" id="SSF55874">
    <property type="entry name" value="ATPase domain of HSP90 chaperone/DNA topoisomerase II/histidine kinase"/>
    <property type="match status" value="1"/>
</dbReference>
<dbReference type="InterPro" id="IPR001404">
    <property type="entry name" value="Hsp90_fam"/>
</dbReference>
<accession>A0A3Q9JK43</accession>